<dbReference type="SMART" id="SM00702">
    <property type="entry name" value="P4Hc"/>
    <property type="match status" value="1"/>
</dbReference>
<dbReference type="GO" id="GO:0016705">
    <property type="term" value="F:oxidoreductase activity, acting on paired donors, with incorporation or reduction of molecular oxygen"/>
    <property type="evidence" value="ECO:0007669"/>
    <property type="project" value="InterPro"/>
</dbReference>
<dbReference type="PANTHER" id="PTHR41677:SF1">
    <property type="entry name" value="FE2OG DIOXYGENASE DOMAIN-CONTAINING PROTEIN"/>
    <property type="match status" value="1"/>
</dbReference>
<dbReference type="InterPro" id="IPR005123">
    <property type="entry name" value="Oxoglu/Fe-dep_dioxygenase_dom"/>
</dbReference>
<dbReference type="EMBL" id="CABVPY010000008">
    <property type="protein sequence ID" value="VWB39481.1"/>
    <property type="molecule type" value="Genomic_DNA"/>
</dbReference>
<evidence type="ECO:0000259" key="7">
    <source>
        <dbReference type="PROSITE" id="PS51471"/>
    </source>
</evidence>
<accession>A0A6P2J6G9</accession>
<protein>
    <recommendedName>
        <fullName evidence="7">Fe2OG dioxygenase domain-containing protein</fullName>
    </recommendedName>
</protein>
<dbReference type="GO" id="GO:0031418">
    <property type="term" value="F:L-ascorbic acid binding"/>
    <property type="evidence" value="ECO:0007669"/>
    <property type="project" value="UniProtKB-KW"/>
</dbReference>
<gene>
    <name evidence="8" type="ORF">BLA6863_01747</name>
</gene>
<evidence type="ECO:0000256" key="4">
    <source>
        <dbReference type="ARBA" id="ARBA00022964"/>
    </source>
</evidence>
<keyword evidence="5" id="KW-0560">Oxidoreductase</keyword>
<evidence type="ECO:0000256" key="1">
    <source>
        <dbReference type="ARBA" id="ARBA00001961"/>
    </source>
</evidence>
<dbReference type="GO" id="GO:0051213">
    <property type="term" value="F:dioxygenase activity"/>
    <property type="evidence" value="ECO:0007669"/>
    <property type="project" value="UniProtKB-KW"/>
</dbReference>
<name>A0A6P2J6G9_BURL3</name>
<evidence type="ECO:0000313" key="8">
    <source>
        <dbReference type="EMBL" id="VWB39481.1"/>
    </source>
</evidence>
<dbReference type="Gene3D" id="2.60.120.620">
    <property type="entry name" value="q2cbj1_9rhob like domain"/>
    <property type="match status" value="1"/>
</dbReference>
<dbReference type="RefSeq" id="WP_174939029.1">
    <property type="nucleotide sequence ID" value="NZ_CABVPY010000008.1"/>
</dbReference>
<dbReference type="SUPFAM" id="SSF51197">
    <property type="entry name" value="Clavaminate synthase-like"/>
    <property type="match status" value="1"/>
</dbReference>
<evidence type="ECO:0000256" key="6">
    <source>
        <dbReference type="ARBA" id="ARBA00023004"/>
    </source>
</evidence>
<dbReference type="Proteomes" id="UP000494170">
    <property type="component" value="Unassembled WGS sequence"/>
</dbReference>
<comment type="cofactor">
    <cofactor evidence="1">
        <name>L-ascorbate</name>
        <dbReference type="ChEBI" id="CHEBI:38290"/>
    </cofactor>
</comment>
<dbReference type="InterPro" id="IPR006620">
    <property type="entry name" value="Pro_4_hyd_alph"/>
</dbReference>
<dbReference type="GO" id="GO:0005506">
    <property type="term" value="F:iron ion binding"/>
    <property type="evidence" value="ECO:0007669"/>
    <property type="project" value="InterPro"/>
</dbReference>
<evidence type="ECO:0000313" key="9">
    <source>
        <dbReference type="Proteomes" id="UP000494170"/>
    </source>
</evidence>
<keyword evidence="6" id="KW-0408">Iron</keyword>
<reference evidence="8 9" key="1">
    <citation type="submission" date="2019-09" db="EMBL/GenBank/DDBJ databases">
        <authorList>
            <person name="Depoorter E."/>
        </authorList>
    </citation>
    <scope>NUCLEOTIDE SEQUENCE [LARGE SCALE GENOMIC DNA]</scope>
    <source>
        <strain evidence="8">LMG 6863</strain>
    </source>
</reference>
<dbReference type="AlphaFoldDB" id="A0A6P2J6G9"/>
<keyword evidence="4" id="KW-0223">Dioxygenase</keyword>
<sequence length="328" mass="37498">MNKGNALPVFARGFDRVRLALQTSLSGGANVDGTLDAVTEPMRWSSVCLRDGYEVRYRRNLDDLGYRDVPMRGTRSDALNAVCHLRGLFSDEAVHALREIGRALERSASSSNWIISKRVRAVTERSRFIDDMMHDRAFLLRMSRLAGVPLIPYPMVNARSQFNYYYPVDQRDGKEQLGMWHTDGTSFVLNVVLSDRSDYEGGNFLFYESTAETFDRHDRERRHVKTANLDTAGDALLIYGSKLFHGVEPVESGRRMSLVLSFHCPYTREDDNGFWHLASDDGIPRTIVNWLALQRALRDDAELQYLRLGLEPIRPEDLEDQRLSPATY</sequence>
<keyword evidence="2" id="KW-0479">Metal-binding</keyword>
<dbReference type="PROSITE" id="PS51471">
    <property type="entry name" value="FE2OG_OXY"/>
    <property type="match status" value="1"/>
</dbReference>
<keyword evidence="3" id="KW-0847">Vitamin C</keyword>
<evidence type="ECO:0000256" key="2">
    <source>
        <dbReference type="ARBA" id="ARBA00022723"/>
    </source>
</evidence>
<organism evidence="8 9">
    <name type="scientific">Burkholderia lata (strain ATCC 17760 / DSM 23089 / LMG 22485 / NCIMB 9086 / R18194 / 383)</name>
    <dbReference type="NCBI Taxonomy" id="482957"/>
    <lineage>
        <taxon>Bacteria</taxon>
        <taxon>Pseudomonadati</taxon>
        <taxon>Pseudomonadota</taxon>
        <taxon>Betaproteobacteria</taxon>
        <taxon>Burkholderiales</taxon>
        <taxon>Burkholderiaceae</taxon>
        <taxon>Burkholderia</taxon>
        <taxon>Burkholderia cepacia complex</taxon>
    </lineage>
</organism>
<proteinExistence type="predicted"/>
<dbReference type="PANTHER" id="PTHR41677">
    <property type="entry name" value="YALI0B19030P"/>
    <property type="match status" value="1"/>
</dbReference>
<feature type="domain" description="Fe2OG dioxygenase" evidence="7">
    <location>
        <begin position="155"/>
        <end position="265"/>
    </location>
</feature>
<evidence type="ECO:0000256" key="3">
    <source>
        <dbReference type="ARBA" id="ARBA00022896"/>
    </source>
</evidence>
<evidence type="ECO:0000256" key="5">
    <source>
        <dbReference type="ARBA" id="ARBA00023002"/>
    </source>
</evidence>